<accession>A0AAW4XH14</accession>
<reference evidence="3" key="1">
    <citation type="submission" date="2021-11" db="EMBL/GenBank/DDBJ databases">
        <title>Development of a sustainable strategy for remediation of hydrocarbon-contaminated territories based on the waste exchange concept.</title>
        <authorList>
            <person name="Elkin A."/>
        </authorList>
    </citation>
    <scope>NUCLEOTIDE SEQUENCE</scope>
    <source>
        <strain evidence="3">IEGM 757</strain>
    </source>
</reference>
<dbReference type="SUPFAM" id="SSF54637">
    <property type="entry name" value="Thioesterase/thiol ester dehydrase-isomerase"/>
    <property type="match status" value="1"/>
</dbReference>
<evidence type="ECO:0000256" key="1">
    <source>
        <dbReference type="HAMAP-Rule" id="MF_00799"/>
    </source>
</evidence>
<sequence>MTNVLENQESVDATEQAGIPFDAAAHAKSMVGHHYRVDDYYEVGREKIREYARAVRDSHPAHHDDDAARGLGYDGVIAPLTFVSIVGMIAQRKLFEEVVTGYDLSQIMQTDQRMVYHRPIQAGDRLFCDVYLDDFRQAAGSDIITTKNVITDQYDNLVLTSWTTLVARSGGEVDDNIAHAVKDVVMHSDTGDAQ</sequence>
<dbReference type="InterPro" id="IPR050965">
    <property type="entry name" value="UPF0336/Enoyl-CoA_hydratase"/>
</dbReference>
<evidence type="ECO:0000259" key="2">
    <source>
        <dbReference type="Pfam" id="PF13452"/>
    </source>
</evidence>
<dbReference type="PANTHER" id="PTHR43437:SF3">
    <property type="entry name" value="HYDROXYACYL-THIOESTER DEHYDRATASE TYPE 2, MITOCHONDRIAL"/>
    <property type="match status" value="1"/>
</dbReference>
<evidence type="ECO:0000313" key="3">
    <source>
        <dbReference type="EMBL" id="MCD2112399.1"/>
    </source>
</evidence>
<dbReference type="InterPro" id="IPR054849">
    <property type="entry name" value="UPF0336_fam"/>
</dbReference>
<dbReference type="NCBIfam" id="NF040624">
    <property type="entry name" value="HadA"/>
    <property type="match status" value="1"/>
</dbReference>
<comment type="similarity">
    <text evidence="1">Belongs to the UPF0336 family.</text>
</comment>
<organism evidence="3 4">
    <name type="scientific">Rhodococcus rhodochrous</name>
    <dbReference type="NCBI Taxonomy" id="1829"/>
    <lineage>
        <taxon>Bacteria</taxon>
        <taxon>Bacillati</taxon>
        <taxon>Actinomycetota</taxon>
        <taxon>Actinomycetes</taxon>
        <taxon>Mycobacteriales</taxon>
        <taxon>Nocardiaceae</taxon>
        <taxon>Rhodococcus</taxon>
    </lineage>
</organism>
<dbReference type="HAMAP" id="MF_00799">
    <property type="entry name" value="UPF0336"/>
    <property type="match status" value="1"/>
</dbReference>
<dbReference type="PANTHER" id="PTHR43437">
    <property type="entry name" value="HYDROXYACYL-THIOESTER DEHYDRATASE TYPE 2, MITOCHONDRIAL-RELATED"/>
    <property type="match status" value="1"/>
</dbReference>
<dbReference type="RefSeq" id="WP_159417761.1">
    <property type="nucleotide sequence ID" value="NZ_CP027557.1"/>
</dbReference>
<gene>
    <name evidence="3" type="ORF">LQ384_14910</name>
</gene>
<dbReference type="Pfam" id="PF13452">
    <property type="entry name" value="FAS1_DH_region"/>
    <property type="match status" value="1"/>
</dbReference>
<dbReference type="EMBL" id="JAJNCO010000007">
    <property type="protein sequence ID" value="MCD2112399.1"/>
    <property type="molecule type" value="Genomic_DNA"/>
</dbReference>
<dbReference type="AlphaFoldDB" id="A0AAW4XH14"/>
<dbReference type="Gene3D" id="3.10.129.10">
    <property type="entry name" value="Hotdog Thioesterase"/>
    <property type="match status" value="1"/>
</dbReference>
<dbReference type="Proteomes" id="UP001198630">
    <property type="component" value="Unassembled WGS sequence"/>
</dbReference>
<dbReference type="GO" id="GO:0006633">
    <property type="term" value="P:fatty acid biosynthetic process"/>
    <property type="evidence" value="ECO:0007669"/>
    <property type="project" value="TreeGrafter"/>
</dbReference>
<dbReference type="InterPro" id="IPR016709">
    <property type="entry name" value="HadA-like"/>
</dbReference>
<comment type="caution">
    <text evidence="3">The sequence shown here is derived from an EMBL/GenBank/DDBJ whole genome shotgun (WGS) entry which is preliminary data.</text>
</comment>
<feature type="domain" description="FAS1-like dehydratase" evidence="2">
    <location>
        <begin position="29"/>
        <end position="160"/>
    </location>
</feature>
<dbReference type="CDD" id="cd03441">
    <property type="entry name" value="R_hydratase_like"/>
    <property type="match status" value="1"/>
</dbReference>
<dbReference type="InterPro" id="IPR039569">
    <property type="entry name" value="FAS1-like_DH_region"/>
</dbReference>
<proteinExistence type="inferred from homology"/>
<dbReference type="InterPro" id="IPR029069">
    <property type="entry name" value="HotDog_dom_sf"/>
</dbReference>
<protein>
    <recommendedName>
        <fullName evidence="1">UPF0336 protein LQ384_14910</fullName>
    </recommendedName>
</protein>
<name>A0AAW4XH14_RHORH</name>
<evidence type="ECO:0000313" key="4">
    <source>
        <dbReference type="Proteomes" id="UP001198630"/>
    </source>
</evidence>
<dbReference type="GO" id="GO:0019171">
    <property type="term" value="F:(3R)-hydroxyacyl-[acyl-carrier-protein] dehydratase activity"/>
    <property type="evidence" value="ECO:0007669"/>
    <property type="project" value="TreeGrafter"/>
</dbReference>